<feature type="coiled-coil region" evidence="1">
    <location>
        <begin position="355"/>
        <end position="615"/>
    </location>
</feature>
<evidence type="ECO:0000313" key="4">
    <source>
        <dbReference type="Proteomes" id="UP000069272"/>
    </source>
</evidence>
<name>A0A8W7K898_ANOAL</name>
<protein>
    <submittedName>
        <fullName evidence="3">Uncharacterized protein</fullName>
    </submittedName>
</protein>
<organism evidence="3 4">
    <name type="scientific">Anopheles albimanus</name>
    <name type="common">New world malaria mosquito</name>
    <dbReference type="NCBI Taxonomy" id="7167"/>
    <lineage>
        <taxon>Eukaryota</taxon>
        <taxon>Metazoa</taxon>
        <taxon>Ecdysozoa</taxon>
        <taxon>Arthropoda</taxon>
        <taxon>Hexapoda</taxon>
        <taxon>Insecta</taxon>
        <taxon>Pterygota</taxon>
        <taxon>Neoptera</taxon>
        <taxon>Endopterygota</taxon>
        <taxon>Diptera</taxon>
        <taxon>Nematocera</taxon>
        <taxon>Culicoidea</taxon>
        <taxon>Culicidae</taxon>
        <taxon>Anophelinae</taxon>
        <taxon>Anopheles</taxon>
    </lineage>
</organism>
<accession>A0A8W7K898</accession>
<evidence type="ECO:0000313" key="3">
    <source>
        <dbReference type="EnsemblMetazoa" id="AALB016405-PA"/>
    </source>
</evidence>
<dbReference type="Proteomes" id="UP000069272">
    <property type="component" value="Chromosome 2L"/>
</dbReference>
<reference evidence="3" key="2">
    <citation type="submission" date="2022-08" db="UniProtKB">
        <authorList>
            <consortium name="EnsemblMetazoa"/>
        </authorList>
    </citation>
    <scope>IDENTIFICATION</scope>
    <source>
        <strain evidence="3">STECLA/ALBI9_A</strain>
    </source>
</reference>
<keyword evidence="1" id="KW-0175">Coiled coil</keyword>
<sequence>MAYITQKQFFQPSFWNEDPKLPSRKRSEGVLKSYSSCSDTRAWSLDLQKQSQFITDVAHRVLSQAGKVPLHSFSGAELTKDYLVRLDADSLADYILSLRGETKRNVDTIEKLNETNTNLSNQNEVLSQKLGVLEVENKQLHDEIERIGRCQEQQKATNTFDEEELIEISKQIFDLSERNEDLEDEIRELRFQLNARQPAESSHGDHGDQQQAVLEAENNFLKFKSHEYEKLESELCMFKAEFDSLKQQKRELSAEVQWLQRYRVRSAELKKELNEELHNREVCEDQIEMLVNMYEQQSVELNQLKDQLKSHQRGTEESLYDESVNGNNDSEVSVAEPRSVQGEGQNLTSQPCQSCVEYTRKIQQLEEQVQVVAASASIYESQHAENADTSVLELQVEDLQRELHDCQARLKEATEQYATLRESSLADCQELGRLKLQLDQMARVDCTSDASRLAELEDKLKKLQDENETLRNQQIKDQPADGSSKCCTDKEKQIAELQEMVSRLQLATSERQHALAELETLRVKNATLEERIAALDKQLETVDQRANEVQRALDAQLSGQPGGERLSACLTELTTEKNETIERLKVELESLQTTNAKLENELHACQKEGQELRNILEQKGTAAEEAETMEQVVVPDVLLSPKEELASLVDEKEAEGQPEAAAGREVGDEVPGQDVCASDAEAVFVVKQQSDHSLSRSSADRCKKGNRVIHALAVKIVGNGIDVLLVAELYVLLREVCSVIAHKNAILGRNVTVLANSMSECWQVITDARVMMDKEIERTAPMVPRCEGIDVRVTCHGGHRGRTSRQPRQSGAVPLPQTRSADSDECKQFPTNLDGRRRRCTMKWKEPGAKRTNR</sequence>
<feature type="compositionally biased region" description="Basic and acidic residues" evidence="2">
    <location>
        <begin position="307"/>
        <end position="316"/>
    </location>
</feature>
<feature type="region of interest" description="Disordered" evidence="2">
    <location>
        <begin position="649"/>
        <end position="671"/>
    </location>
</feature>
<reference evidence="3 4" key="1">
    <citation type="journal article" date="2017" name="G3 (Bethesda)">
        <title>The Physical Genome Mapping of Anopheles albimanus Corrected Scaffold Misassemblies and Identified Interarm Rearrangements in Genus Anopheles.</title>
        <authorList>
            <person name="Artemov G.N."/>
            <person name="Peery A.N."/>
            <person name="Jiang X."/>
            <person name="Tu Z."/>
            <person name="Stegniy V.N."/>
            <person name="Sharakhova M.V."/>
            <person name="Sharakhov I.V."/>
        </authorList>
    </citation>
    <scope>NUCLEOTIDE SEQUENCE [LARGE SCALE GENOMIC DNA]</scope>
    <source>
        <strain evidence="3 4">ALBI9_A</strain>
    </source>
</reference>
<keyword evidence="4" id="KW-1185">Reference proteome</keyword>
<feature type="region of interest" description="Disordered" evidence="2">
    <location>
        <begin position="307"/>
        <end position="346"/>
    </location>
</feature>
<dbReference type="EnsemblMetazoa" id="AALB016405-RA">
    <property type="protein sequence ID" value="AALB016405-PA"/>
    <property type="gene ID" value="AALB016405"/>
</dbReference>
<dbReference type="AlphaFoldDB" id="A0A8W7K898"/>
<feature type="compositionally biased region" description="Basic and acidic residues" evidence="2">
    <location>
        <begin position="843"/>
        <end position="854"/>
    </location>
</feature>
<feature type="coiled-coil region" evidence="1">
    <location>
        <begin position="109"/>
        <end position="192"/>
    </location>
</feature>
<proteinExistence type="predicted"/>
<evidence type="ECO:0000256" key="2">
    <source>
        <dbReference type="SAM" id="MobiDB-lite"/>
    </source>
</evidence>
<evidence type="ECO:0000256" key="1">
    <source>
        <dbReference type="SAM" id="Coils"/>
    </source>
</evidence>
<feature type="region of interest" description="Disordered" evidence="2">
    <location>
        <begin position="797"/>
        <end position="854"/>
    </location>
</feature>